<accession>M7SIX4</accession>
<dbReference type="SUPFAM" id="SSF48403">
    <property type="entry name" value="Ankyrin repeat"/>
    <property type="match status" value="1"/>
</dbReference>
<name>M7SIX4_EUTLA</name>
<keyword evidence="3" id="KW-1185">Reference proteome</keyword>
<gene>
    <name evidence="2" type="ORF">UCREL1_6726</name>
</gene>
<dbReference type="Pfam" id="PF00023">
    <property type="entry name" value="Ank"/>
    <property type="match status" value="1"/>
</dbReference>
<evidence type="ECO:0000256" key="1">
    <source>
        <dbReference type="PROSITE-ProRule" id="PRU00023"/>
    </source>
</evidence>
<dbReference type="AlphaFoldDB" id="M7SIX4"/>
<proteinExistence type="predicted"/>
<dbReference type="InterPro" id="IPR036770">
    <property type="entry name" value="Ankyrin_rpt-contain_sf"/>
</dbReference>
<dbReference type="SUPFAM" id="SSF81383">
    <property type="entry name" value="F-box domain"/>
    <property type="match status" value="1"/>
</dbReference>
<dbReference type="Proteomes" id="UP000012174">
    <property type="component" value="Unassembled WGS sequence"/>
</dbReference>
<feature type="repeat" description="ANK" evidence="1">
    <location>
        <begin position="146"/>
        <end position="178"/>
    </location>
</feature>
<evidence type="ECO:0000313" key="3">
    <source>
        <dbReference type="Proteomes" id="UP000012174"/>
    </source>
</evidence>
<dbReference type="PROSITE" id="PS50088">
    <property type="entry name" value="ANK_REPEAT"/>
    <property type="match status" value="1"/>
</dbReference>
<organism evidence="2 3">
    <name type="scientific">Eutypa lata (strain UCR-EL1)</name>
    <name type="common">Grapevine dieback disease fungus</name>
    <name type="synonym">Eutypa armeniacae</name>
    <dbReference type="NCBI Taxonomy" id="1287681"/>
    <lineage>
        <taxon>Eukaryota</taxon>
        <taxon>Fungi</taxon>
        <taxon>Dikarya</taxon>
        <taxon>Ascomycota</taxon>
        <taxon>Pezizomycotina</taxon>
        <taxon>Sordariomycetes</taxon>
        <taxon>Xylariomycetidae</taxon>
        <taxon>Xylariales</taxon>
        <taxon>Diatrypaceae</taxon>
        <taxon>Eutypa</taxon>
    </lineage>
</organism>
<dbReference type="OrthoDB" id="341259at2759"/>
<sequence length="340" mass="38118">MIPRAGSNGQASTLPNEVTAICTRRQLWSPGQSQFLSSFPNELLSRIVHLIDDPKDLLSFGLTCKAFWAHISQTLLFETDARFHRQENQKDGSDFHTTKYRIPSILWVMSLNPDLDIVKNVIDVYAKIDPFALKFGWASDEAKPGKKLTPLAIAICKGRLEVVRHIISKGVDVDVKMADPFEKSSSDIRYPPFAIACRAKHQAIAVYLLDGQTVGSPHLSHAIRWNCDLVVREILKRGAFLGDDRMDLIENAILPDEDDHPDILHIDEWIQGNIGKAMLALIDCTEDEVIEHDWIMGAVIDHMKGAGDPDLVDVFVDWCGKGRPGIEILKEMVILTADYQ</sequence>
<protein>
    <submittedName>
        <fullName evidence="2">Uncharacterized protein</fullName>
    </submittedName>
</protein>
<dbReference type="CDD" id="cd09917">
    <property type="entry name" value="F-box_SF"/>
    <property type="match status" value="1"/>
</dbReference>
<dbReference type="KEGG" id="ela:UCREL1_6726"/>
<evidence type="ECO:0000313" key="2">
    <source>
        <dbReference type="EMBL" id="EMR66289.1"/>
    </source>
</evidence>
<reference evidence="3" key="1">
    <citation type="journal article" date="2013" name="Genome Announc.">
        <title>Draft genome sequence of the grapevine dieback fungus Eutypa lata UCR-EL1.</title>
        <authorList>
            <person name="Blanco-Ulate B."/>
            <person name="Rolshausen P.E."/>
            <person name="Cantu D."/>
        </authorList>
    </citation>
    <scope>NUCLEOTIDE SEQUENCE [LARGE SCALE GENOMIC DNA]</scope>
    <source>
        <strain evidence="3">UCR-EL1</strain>
    </source>
</reference>
<dbReference type="HOGENOM" id="CLU_816435_0_0_1"/>
<dbReference type="SMART" id="SM00248">
    <property type="entry name" value="ANK"/>
    <property type="match status" value="2"/>
</dbReference>
<keyword evidence="1" id="KW-0040">ANK repeat</keyword>
<dbReference type="PROSITE" id="PS50297">
    <property type="entry name" value="ANK_REP_REGION"/>
    <property type="match status" value="1"/>
</dbReference>
<dbReference type="InterPro" id="IPR036047">
    <property type="entry name" value="F-box-like_dom_sf"/>
</dbReference>
<dbReference type="EMBL" id="KB706678">
    <property type="protein sequence ID" value="EMR66289.1"/>
    <property type="molecule type" value="Genomic_DNA"/>
</dbReference>
<dbReference type="Gene3D" id="1.25.40.20">
    <property type="entry name" value="Ankyrin repeat-containing domain"/>
    <property type="match status" value="1"/>
</dbReference>
<dbReference type="InterPro" id="IPR002110">
    <property type="entry name" value="Ankyrin_rpt"/>
</dbReference>